<dbReference type="STRING" id="1436961.SAMN05421739_1028"/>
<organism evidence="1 2">
    <name type="scientific">Pontibacter chinhatensis</name>
    <dbReference type="NCBI Taxonomy" id="1436961"/>
    <lineage>
        <taxon>Bacteria</taxon>
        <taxon>Pseudomonadati</taxon>
        <taxon>Bacteroidota</taxon>
        <taxon>Cytophagia</taxon>
        <taxon>Cytophagales</taxon>
        <taxon>Hymenobacteraceae</taxon>
        <taxon>Pontibacter</taxon>
    </lineage>
</organism>
<evidence type="ECO:0000313" key="2">
    <source>
        <dbReference type="Proteomes" id="UP000198724"/>
    </source>
</evidence>
<dbReference type="GO" id="GO:0003677">
    <property type="term" value="F:DNA binding"/>
    <property type="evidence" value="ECO:0007669"/>
    <property type="project" value="InterPro"/>
</dbReference>
<dbReference type="GO" id="GO:0008270">
    <property type="term" value="F:zinc ion binding"/>
    <property type="evidence" value="ECO:0007669"/>
    <property type="project" value="InterPro"/>
</dbReference>
<dbReference type="AlphaFoldDB" id="A0A1I2QPW4"/>
<dbReference type="SUPFAM" id="SSF56731">
    <property type="entry name" value="DNA primase core"/>
    <property type="match status" value="1"/>
</dbReference>
<dbReference type="EMBL" id="FOOT01000002">
    <property type="protein sequence ID" value="SFG27661.1"/>
    <property type="molecule type" value="Genomic_DNA"/>
</dbReference>
<accession>A0A1I2QPW4</accession>
<dbReference type="SUPFAM" id="SSF57783">
    <property type="entry name" value="Zinc beta-ribbon"/>
    <property type="match status" value="1"/>
</dbReference>
<proteinExistence type="predicted"/>
<gene>
    <name evidence="1" type="ORF">SAMN05421739_1028</name>
</gene>
<keyword evidence="2" id="KW-1185">Reference proteome</keyword>
<dbReference type="Pfam" id="PF13155">
    <property type="entry name" value="Toprim_2"/>
    <property type="match status" value="1"/>
</dbReference>
<dbReference type="Gene3D" id="3.40.1360.10">
    <property type="match status" value="1"/>
</dbReference>
<dbReference type="Gene3D" id="3.90.580.10">
    <property type="entry name" value="Zinc finger, CHC2-type domain"/>
    <property type="match status" value="1"/>
</dbReference>
<dbReference type="GO" id="GO:0006260">
    <property type="term" value="P:DNA replication"/>
    <property type="evidence" value="ECO:0007669"/>
    <property type="project" value="InterPro"/>
</dbReference>
<dbReference type="InterPro" id="IPR036977">
    <property type="entry name" value="DNA_primase_Znf_CHC2"/>
</dbReference>
<sequence length="310" mass="34958">MNIRQINDELAITDFLAGQGFQPARKNGLDWWYVSPIRAPERTPSFKVNIRLNRWYDHGTGEGGKVFDLAMRLHRTASIREIIQLLASYSFSSPSTAFHSVRAQESFGHSKSPARETDSPTTIRVLEAKPLEAGSPLAAYLQHRGISIETANSYCHEVSFSIGERQYEAVGFANRSGGYELRNSWFKGSSSPKDITFIDKGTDTICLLEGFMDFLSLLELRPHLSHTSSFLVLNSLSQLGKSLEVLAQHKKVLLFLDQDQPGRRATERLLRSEPNSRDVSSFYRSHKDVNAYLMARKGRAKQLRLGLGHR</sequence>
<name>A0A1I2QPW4_9BACT</name>
<protein>
    <submittedName>
        <fullName evidence="1">Toprim-like</fullName>
    </submittedName>
</protein>
<evidence type="ECO:0000313" key="1">
    <source>
        <dbReference type="EMBL" id="SFG27661.1"/>
    </source>
</evidence>
<reference evidence="2" key="1">
    <citation type="submission" date="2016-10" db="EMBL/GenBank/DDBJ databases">
        <authorList>
            <person name="Varghese N."/>
            <person name="Submissions S."/>
        </authorList>
    </citation>
    <scope>NUCLEOTIDE SEQUENCE [LARGE SCALE GENOMIC DNA]</scope>
    <source>
        <strain evidence="2">LP51</strain>
    </source>
</reference>
<dbReference type="Proteomes" id="UP000198724">
    <property type="component" value="Unassembled WGS sequence"/>
</dbReference>